<dbReference type="PANTHER" id="PTHR43576:SF3">
    <property type="entry name" value="ALPHA-L-ARABINOFURANOSIDASE C"/>
    <property type="match status" value="1"/>
</dbReference>
<feature type="domain" description="Alpha-L-arabinofuranosidase 1 catalytic" evidence="2">
    <location>
        <begin position="65"/>
        <end position="198"/>
    </location>
</feature>
<dbReference type="Pfam" id="PF22848">
    <property type="entry name" value="ASD1_dom"/>
    <property type="match status" value="1"/>
</dbReference>
<gene>
    <name evidence="3" type="ORF">MKP09_10140</name>
</gene>
<evidence type="ECO:0000313" key="3">
    <source>
        <dbReference type="EMBL" id="MCH5598241.1"/>
    </source>
</evidence>
<feature type="chain" id="PRO_5045601674" description="Alpha-L-arabinofuranosidase 1 catalytic domain-containing protein" evidence="1">
    <location>
        <begin position="22"/>
        <end position="473"/>
    </location>
</feature>
<dbReference type="RefSeq" id="WP_240827820.1">
    <property type="nucleotide sequence ID" value="NZ_JAKWBL010000001.1"/>
</dbReference>
<dbReference type="InterPro" id="IPR055235">
    <property type="entry name" value="ASD1_cat"/>
</dbReference>
<evidence type="ECO:0000313" key="4">
    <source>
        <dbReference type="Proteomes" id="UP001202248"/>
    </source>
</evidence>
<dbReference type="EMBL" id="JAKWBL010000001">
    <property type="protein sequence ID" value="MCH5598241.1"/>
    <property type="molecule type" value="Genomic_DNA"/>
</dbReference>
<dbReference type="InterPro" id="IPR017853">
    <property type="entry name" value="GH"/>
</dbReference>
<feature type="signal peptide" evidence="1">
    <location>
        <begin position="1"/>
        <end position="21"/>
    </location>
</feature>
<comment type="caution">
    <text evidence="3">The sequence shown here is derived from an EMBL/GenBank/DDBJ whole genome shotgun (WGS) entry which is preliminary data.</text>
</comment>
<dbReference type="Gene3D" id="3.20.20.80">
    <property type="entry name" value="Glycosidases"/>
    <property type="match status" value="1"/>
</dbReference>
<dbReference type="Proteomes" id="UP001202248">
    <property type="component" value="Unassembled WGS sequence"/>
</dbReference>
<protein>
    <recommendedName>
        <fullName evidence="2">Alpha-L-arabinofuranosidase 1 catalytic domain-containing protein</fullName>
    </recommendedName>
</protein>
<proteinExistence type="predicted"/>
<dbReference type="PANTHER" id="PTHR43576">
    <property type="entry name" value="ALPHA-L-ARABINOFURANOSIDASE C-RELATED"/>
    <property type="match status" value="1"/>
</dbReference>
<dbReference type="Gene3D" id="2.60.40.1180">
    <property type="entry name" value="Golgi alpha-mannosidase II"/>
    <property type="match status" value="1"/>
</dbReference>
<keyword evidence="1" id="KW-0732">Signal</keyword>
<keyword evidence="4" id="KW-1185">Reference proteome</keyword>
<organism evidence="3 4">
    <name type="scientific">Niabella ginsengisoli</name>
    <dbReference type="NCBI Taxonomy" id="522298"/>
    <lineage>
        <taxon>Bacteria</taxon>
        <taxon>Pseudomonadati</taxon>
        <taxon>Bacteroidota</taxon>
        <taxon>Chitinophagia</taxon>
        <taxon>Chitinophagales</taxon>
        <taxon>Chitinophagaceae</taxon>
        <taxon>Niabella</taxon>
    </lineage>
</organism>
<evidence type="ECO:0000259" key="2">
    <source>
        <dbReference type="Pfam" id="PF22848"/>
    </source>
</evidence>
<sequence length="473" mass="53595">MRATVLALLALWQCYMVSAQTAPVKITVQTSESIHPITPAFWGTNFLYWIDDDASFSDGKLATAIKEANVKLLRYPGGTIADNFHWKTATLDNVNMFPYQSGEAETDFDEFMKVCKQTGAEPMCVLNTESWAVKNDITGGGHEAAEWLRYCKQKGYNVKYWEIGNETYWHPVLSADEYADLVNVYADSLKSIDPAIILGINGHWNVDFVGTKERIKKEALPQVLERRKNINTVKAHKQYEAFVKEQTQLPVTKGTDKWWQTLAEKCGDKVDMIIVHWYFAPQQIDIVPQKLQQLRQLLTSIHPDKKYLFNMSEFNVTTRTPESFMHLTEMMGILLQSGFNITSIWPMRMEYKKPTLLNYSTHQASIFNEIFRRLSAELTGNLVASKADGKVPVFASADKKITSVVMTGRHVQQSTPATIQLEGAGKSAATCSLWRIKGAEFDYQMKEQKVAVKNGSIHLEIEPAEVIIAVFNK</sequence>
<dbReference type="InterPro" id="IPR013780">
    <property type="entry name" value="Glyco_hydro_b"/>
</dbReference>
<dbReference type="SUPFAM" id="SSF51445">
    <property type="entry name" value="(Trans)glycosidases"/>
    <property type="match status" value="1"/>
</dbReference>
<reference evidence="3 4" key="1">
    <citation type="submission" date="2022-02" db="EMBL/GenBank/DDBJ databases">
        <authorList>
            <person name="Min J."/>
        </authorList>
    </citation>
    <scope>NUCLEOTIDE SEQUENCE [LARGE SCALE GENOMIC DNA]</scope>
    <source>
        <strain evidence="3 4">GR10-1</strain>
    </source>
</reference>
<name>A0ABS9SIS7_9BACT</name>
<accession>A0ABS9SIS7</accession>
<evidence type="ECO:0000256" key="1">
    <source>
        <dbReference type="SAM" id="SignalP"/>
    </source>
</evidence>